<dbReference type="PANTHER" id="PTHR30154:SF34">
    <property type="entry name" value="TRANSCRIPTIONAL REGULATOR AZLB"/>
    <property type="match status" value="1"/>
</dbReference>
<sequence length="166" mass="17960">MTDYRDSVSSRIATTQSTNLDDIDYQIIALLRSDGRMPYRALAKELDLTEATVRSRVKRLEDSETMRVVAVTDIQAAGFGMLLAVGIQVEGRSALLVSEDLAAVEGVYSVSQVVGTHDIEVLTVADGQAALDAMLKTLASVSGVRKIMPAMAIDVLKNQANWVPFD</sequence>
<dbReference type="Proteomes" id="UP000838100">
    <property type="component" value="Unassembled WGS sequence"/>
</dbReference>
<accession>A0ABM9ADI9</accession>
<keyword evidence="3" id="KW-0804">Transcription</keyword>
<dbReference type="InterPro" id="IPR011008">
    <property type="entry name" value="Dimeric_a/b-barrel"/>
</dbReference>
<reference evidence="5" key="1">
    <citation type="submission" date="2021-12" db="EMBL/GenBank/DDBJ databases">
        <authorList>
            <person name="Rodrigo-Torres L."/>
            <person name="Arahal R. D."/>
            <person name="Lucena T."/>
        </authorList>
    </citation>
    <scope>NUCLEOTIDE SEQUENCE</scope>
    <source>
        <strain evidence="5">CECT 8267</strain>
    </source>
</reference>
<dbReference type="InterPro" id="IPR036390">
    <property type="entry name" value="WH_DNA-bd_sf"/>
</dbReference>
<dbReference type="PROSITE" id="PS50956">
    <property type="entry name" value="HTH_ASNC_2"/>
    <property type="match status" value="1"/>
</dbReference>
<dbReference type="Gene3D" id="3.30.70.920">
    <property type="match status" value="1"/>
</dbReference>
<proteinExistence type="predicted"/>
<dbReference type="Pfam" id="PF13404">
    <property type="entry name" value="HTH_AsnC-type"/>
    <property type="match status" value="1"/>
</dbReference>
<dbReference type="Gene3D" id="1.10.10.10">
    <property type="entry name" value="Winged helix-like DNA-binding domain superfamily/Winged helix DNA-binding domain"/>
    <property type="match status" value="1"/>
</dbReference>
<dbReference type="InterPro" id="IPR011991">
    <property type="entry name" value="ArsR-like_HTH"/>
</dbReference>
<dbReference type="EMBL" id="CAKLPX010000001">
    <property type="protein sequence ID" value="CAH0991270.1"/>
    <property type="molecule type" value="Genomic_DNA"/>
</dbReference>
<dbReference type="SUPFAM" id="SSF54909">
    <property type="entry name" value="Dimeric alpha+beta barrel"/>
    <property type="match status" value="1"/>
</dbReference>
<evidence type="ECO:0000313" key="5">
    <source>
        <dbReference type="EMBL" id="CAH0991270.1"/>
    </source>
</evidence>
<gene>
    <name evidence="5" type="ORF">SIN8267_01372</name>
</gene>
<name>A0ABM9ADI9_9GAMM</name>
<protein>
    <recommendedName>
        <fullName evidence="4">HTH asnC-type domain-containing protein</fullName>
    </recommendedName>
</protein>
<keyword evidence="6" id="KW-1185">Reference proteome</keyword>
<keyword evidence="1" id="KW-0805">Transcription regulation</keyword>
<dbReference type="CDD" id="cd00090">
    <property type="entry name" value="HTH_ARSR"/>
    <property type="match status" value="1"/>
</dbReference>
<dbReference type="PRINTS" id="PR00033">
    <property type="entry name" value="HTHASNC"/>
</dbReference>
<dbReference type="PANTHER" id="PTHR30154">
    <property type="entry name" value="LEUCINE-RESPONSIVE REGULATORY PROTEIN"/>
    <property type="match status" value="1"/>
</dbReference>
<feature type="domain" description="HTH asnC-type" evidence="4">
    <location>
        <begin position="20"/>
        <end position="80"/>
    </location>
</feature>
<dbReference type="InterPro" id="IPR036388">
    <property type="entry name" value="WH-like_DNA-bd_sf"/>
</dbReference>
<evidence type="ECO:0000259" key="4">
    <source>
        <dbReference type="PROSITE" id="PS50956"/>
    </source>
</evidence>
<dbReference type="InterPro" id="IPR019888">
    <property type="entry name" value="Tscrpt_reg_AsnC-like"/>
</dbReference>
<evidence type="ECO:0000256" key="3">
    <source>
        <dbReference type="ARBA" id="ARBA00023163"/>
    </source>
</evidence>
<keyword evidence="2" id="KW-0238">DNA-binding</keyword>
<dbReference type="RefSeq" id="WP_237443925.1">
    <property type="nucleotide sequence ID" value="NZ_CAKLPX010000001.1"/>
</dbReference>
<comment type="caution">
    <text evidence="5">The sequence shown here is derived from an EMBL/GenBank/DDBJ whole genome shotgun (WGS) entry which is preliminary data.</text>
</comment>
<evidence type="ECO:0000256" key="1">
    <source>
        <dbReference type="ARBA" id="ARBA00023015"/>
    </source>
</evidence>
<dbReference type="SUPFAM" id="SSF46785">
    <property type="entry name" value="Winged helix' DNA-binding domain"/>
    <property type="match status" value="1"/>
</dbReference>
<evidence type="ECO:0000313" key="6">
    <source>
        <dbReference type="Proteomes" id="UP000838100"/>
    </source>
</evidence>
<dbReference type="InterPro" id="IPR000485">
    <property type="entry name" value="AsnC-type_HTH_dom"/>
</dbReference>
<dbReference type="SMART" id="SM00344">
    <property type="entry name" value="HTH_ASNC"/>
    <property type="match status" value="1"/>
</dbReference>
<evidence type="ECO:0000256" key="2">
    <source>
        <dbReference type="ARBA" id="ARBA00023125"/>
    </source>
</evidence>
<organism evidence="5 6">
    <name type="scientific">Sinobacterium norvegicum</name>
    <dbReference type="NCBI Taxonomy" id="1641715"/>
    <lineage>
        <taxon>Bacteria</taxon>
        <taxon>Pseudomonadati</taxon>
        <taxon>Pseudomonadota</taxon>
        <taxon>Gammaproteobacteria</taxon>
        <taxon>Cellvibrionales</taxon>
        <taxon>Spongiibacteraceae</taxon>
        <taxon>Sinobacterium</taxon>
    </lineage>
</organism>